<evidence type="ECO:0000256" key="1">
    <source>
        <dbReference type="ARBA" id="ARBA00023002"/>
    </source>
</evidence>
<evidence type="ECO:0000313" key="3">
    <source>
        <dbReference type="Proteomes" id="UP000239239"/>
    </source>
</evidence>
<proteinExistence type="predicted"/>
<name>A0A2S6EWA7_LEGPN</name>
<reference evidence="2 3" key="1">
    <citation type="submission" date="2018-02" db="EMBL/GenBank/DDBJ databases">
        <title>Draft genome sequences of four Legionella pneumophila clinical strains isolated in Ontario.</title>
        <authorList>
            <person name="Fortuna A."/>
            <person name="Ramnarine R."/>
            <person name="Li A."/>
            <person name="Frantz C."/>
            <person name="Mallo G."/>
        </authorList>
    </citation>
    <scope>NUCLEOTIDE SEQUENCE [LARGE SCALE GENOMIC DNA]</scope>
    <source>
        <strain evidence="2 3">LG61</strain>
    </source>
</reference>
<evidence type="ECO:0000313" key="2">
    <source>
        <dbReference type="EMBL" id="PPK29468.1"/>
    </source>
</evidence>
<accession>A0A2S6EWA7</accession>
<dbReference type="Pfam" id="PF14518">
    <property type="entry name" value="Haem_oxygenas_2"/>
    <property type="match status" value="1"/>
</dbReference>
<protein>
    <submittedName>
        <fullName evidence="2">Uncharacterized protein</fullName>
    </submittedName>
</protein>
<dbReference type="RefSeq" id="WP_027228478.1">
    <property type="nucleotide sequence ID" value="NZ_CP017601.1"/>
</dbReference>
<comment type="caution">
    <text evidence="2">The sequence shown here is derived from an EMBL/GenBank/DDBJ whole genome shotgun (WGS) entry which is preliminary data.</text>
</comment>
<dbReference type="SUPFAM" id="SSF48613">
    <property type="entry name" value="Heme oxygenase-like"/>
    <property type="match status" value="1"/>
</dbReference>
<dbReference type="PANTHER" id="PTHR40279:SF3">
    <property type="entry name" value="4-AMINOBENZOATE SYNTHASE"/>
    <property type="match status" value="1"/>
</dbReference>
<dbReference type="AlphaFoldDB" id="A0A2S6EWA7"/>
<organism evidence="2 3">
    <name type="scientific">Legionella pneumophila</name>
    <dbReference type="NCBI Taxonomy" id="446"/>
    <lineage>
        <taxon>Bacteria</taxon>
        <taxon>Pseudomonadati</taxon>
        <taxon>Pseudomonadota</taxon>
        <taxon>Gammaproteobacteria</taxon>
        <taxon>Legionellales</taxon>
        <taxon>Legionellaceae</taxon>
        <taxon>Legionella</taxon>
    </lineage>
</organism>
<dbReference type="PANTHER" id="PTHR40279">
    <property type="entry name" value="PQQC-LIKE PROTEIN"/>
    <property type="match status" value="1"/>
</dbReference>
<dbReference type="Gene3D" id="1.20.910.10">
    <property type="entry name" value="Heme oxygenase-like"/>
    <property type="match status" value="1"/>
</dbReference>
<dbReference type="InterPro" id="IPR016084">
    <property type="entry name" value="Haem_Oase-like_multi-hlx"/>
</dbReference>
<keyword evidence="1" id="KW-0560">Oxidoreductase</keyword>
<dbReference type="InterPro" id="IPR039068">
    <property type="entry name" value="PqqC-like"/>
</dbReference>
<dbReference type="OrthoDB" id="581743at2"/>
<dbReference type="SMART" id="SM01236">
    <property type="entry name" value="Haem_oxygenase_2"/>
    <property type="match status" value="1"/>
</dbReference>
<gene>
    <name evidence="2" type="ORF">C3928_12905</name>
</gene>
<dbReference type="GO" id="GO:0016491">
    <property type="term" value="F:oxidoreductase activity"/>
    <property type="evidence" value="ECO:0007669"/>
    <property type="project" value="UniProtKB-KW"/>
</dbReference>
<sequence>MPEETSINLPKSLSHFLVQSDLDYKNSLRSVPLFDVKRTISWDDNLRKMFASIFYHLRGHFINFLWYVANFADNEASKQIIIQNIYEEIGIGNRFSHEKLYERFAKECGADIHDEIVNETNYMPFAKEFNKAHLSWLAQHDPKDHLCAFAAYERLDNLDYPSLVELAKSMQISQHGMTFFNVHTHVDHFDTTLQLIVPIWEESPQRLIESFHFIQTHQLRMWEQFSNVLFN</sequence>
<dbReference type="Proteomes" id="UP000239239">
    <property type="component" value="Unassembled WGS sequence"/>
</dbReference>
<dbReference type="EMBL" id="PQWY01000017">
    <property type="protein sequence ID" value="PPK29468.1"/>
    <property type="molecule type" value="Genomic_DNA"/>
</dbReference>